<comment type="caution">
    <text evidence="2">The sequence shown here is derived from an EMBL/GenBank/DDBJ whole genome shotgun (WGS) entry which is preliminary data.</text>
</comment>
<reference evidence="2 3" key="1">
    <citation type="submission" date="2019-05" db="EMBL/GenBank/DDBJ databases">
        <title>Another draft genome of Portunus trituberculatus and its Hox gene families provides insights of decapod evolution.</title>
        <authorList>
            <person name="Jeong J.-H."/>
            <person name="Song I."/>
            <person name="Kim S."/>
            <person name="Choi T."/>
            <person name="Kim D."/>
            <person name="Ryu S."/>
            <person name="Kim W."/>
        </authorList>
    </citation>
    <scope>NUCLEOTIDE SEQUENCE [LARGE SCALE GENOMIC DNA]</scope>
    <source>
        <tissue evidence="2">Muscle</tissue>
    </source>
</reference>
<organism evidence="2 3">
    <name type="scientific">Portunus trituberculatus</name>
    <name type="common">Swimming crab</name>
    <name type="synonym">Neptunus trituberculatus</name>
    <dbReference type="NCBI Taxonomy" id="210409"/>
    <lineage>
        <taxon>Eukaryota</taxon>
        <taxon>Metazoa</taxon>
        <taxon>Ecdysozoa</taxon>
        <taxon>Arthropoda</taxon>
        <taxon>Crustacea</taxon>
        <taxon>Multicrustacea</taxon>
        <taxon>Malacostraca</taxon>
        <taxon>Eumalacostraca</taxon>
        <taxon>Eucarida</taxon>
        <taxon>Decapoda</taxon>
        <taxon>Pleocyemata</taxon>
        <taxon>Brachyura</taxon>
        <taxon>Eubrachyura</taxon>
        <taxon>Portunoidea</taxon>
        <taxon>Portunidae</taxon>
        <taxon>Portuninae</taxon>
        <taxon>Portunus</taxon>
    </lineage>
</organism>
<feature type="region of interest" description="Disordered" evidence="1">
    <location>
        <begin position="1"/>
        <end position="48"/>
    </location>
</feature>
<dbReference type="EMBL" id="VSRR010047307">
    <property type="protein sequence ID" value="MPC77997.1"/>
    <property type="molecule type" value="Genomic_DNA"/>
</dbReference>
<evidence type="ECO:0000256" key="1">
    <source>
        <dbReference type="SAM" id="MobiDB-lite"/>
    </source>
</evidence>
<gene>
    <name evidence="2" type="ORF">E2C01_072468</name>
</gene>
<evidence type="ECO:0000313" key="2">
    <source>
        <dbReference type="EMBL" id="MPC77997.1"/>
    </source>
</evidence>
<evidence type="ECO:0000313" key="3">
    <source>
        <dbReference type="Proteomes" id="UP000324222"/>
    </source>
</evidence>
<keyword evidence="3" id="KW-1185">Reference proteome</keyword>
<feature type="compositionally biased region" description="Polar residues" evidence="1">
    <location>
        <begin position="1"/>
        <end position="17"/>
    </location>
</feature>
<name>A0A5B7I911_PORTR</name>
<feature type="compositionally biased region" description="Acidic residues" evidence="1">
    <location>
        <begin position="19"/>
        <end position="41"/>
    </location>
</feature>
<accession>A0A5B7I911</accession>
<dbReference type="AlphaFoldDB" id="A0A5B7I911"/>
<protein>
    <submittedName>
        <fullName evidence="2">Uncharacterized protein</fullName>
    </submittedName>
</protein>
<proteinExistence type="predicted"/>
<sequence>MAGNLMSTFHQAQNPLCDQTDEGDKEEEEEEKEEEEEEEEEVGRRENTMVRRKDNKLFTVKQSFLVFLV</sequence>
<dbReference type="Proteomes" id="UP000324222">
    <property type="component" value="Unassembled WGS sequence"/>
</dbReference>